<dbReference type="SUPFAM" id="SSF46785">
    <property type="entry name" value="Winged helix' DNA-binding domain"/>
    <property type="match status" value="1"/>
</dbReference>
<sequence length="176" mass="19348">MRARHPGPRTFILAVTNKTSARCPWEHIEPDGSNLTVEDFLSVPIVRIAAHLKRFPSIYASSAGLTLPQWRLLSTVAHHRSIPLKQLAEISASDKALVSRTVKELAAKGLVSTASMKSGDRSLVCNITAKGSRVVDKVIPLARERHARLLLALDVEDRVRLYGILQKLQAVCADID</sequence>
<dbReference type="PROSITE" id="PS50995">
    <property type="entry name" value="HTH_MARR_2"/>
    <property type="match status" value="1"/>
</dbReference>
<keyword evidence="3" id="KW-0804">Transcription</keyword>
<dbReference type="EMBL" id="QEKO01000002">
    <property type="protein sequence ID" value="PVY61974.1"/>
    <property type="molecule type" value="Genomic_DNA"/>
</dbReference>
<dbReference type="OrthoDB" id="8906692at2"/>
<dbReference type="GO" id="GO:0003677">
    <property type="term" value="F:DNA binding"/>
    <property type="evidence" value="ECO:0007669"/>
    <property type="project" value="UniProtKB-KW"/>
</dbReference>
<name>A0A2U1CLW6_9BURK</name>
<protein>
    <submittedName>
        <fullName evidence="5">DNA-binding MarR family transcriptional regulator</fullName>
    </submittedName>
</protein>
<dbReference type="PANTHER" id="PTHR35790">
    <property type="entry name" value="HTH-TYPE TRANSCRIPTIONAL REGULATOR PCHR"/>
    <property type="match status" value="1"/>
</dbReference>
<feature type="domain" description="HTH marR-type" evidence="4">
    <location>
        <begin position="38"/>
        <end position="170"/>
    </location>
</feature>
<keyword evidence="2 5" id="KW-0238">DNA-binding</keyword>
<organism evidence="5 6">
    <name type="scientific">Pusillimonas noertemannii</name>
    <dbReference type="NCBI Taxonomy" id="305977"/>
    <lineage>
        <taxon>Bacteria</taxon>
        <taxon>Pseudomonadati</taxon>
        <taxon>Pseudomonadota</taxon>
        <taxon>Betaproteobacteria</taxon>
        <taxon>Burkholderiales</taxon>
        <taxon>Alcaligenaceae</taxon>
        <taxon>Pusillimonas</taxon>
    </lineage>
</organism>
<reference evidence="5 6" key="1">
    <citation type="submission" date="2018-04" db="EMBL/GenBank/DDBJ databases">
        <title>Genomic Encyclopedia of Type Strains, Phase IV (KMG-IV): sequencing the most valuable type-strain genomes for metagenomic binning, comparative biology and taxonomic classification.</title>
        <authorList>
            <person name="Goeker M."/>
        </authorList>
    </citation>
    <scope>NUCLEOTIDE SEQUENCE [LARGE SCALE GENOMIC DNA]</scope>
    <source>
        <strain evidence="5 6">DSM 10065</strain>
    </source>
</reference>
<evidence type="ECO:0000256" key="3">
    <source>
        <dbReference type="ARBA" id="ARBA00023163"/>
    </source>
</evidence>
<keyword evidence="6" id="KW-1185">Reference proteome</keyword>
<dbReference type="Proteomes" id="UP000246145">
    <property type="component" value="Unassembled WGS sequence"/>
</dbReference>
<dbReference type="Pfam" id="PF01047">
    <property type="entry name" value="MarR"/>
    <property type="match status" value="1"/>
</dbReference>
<dbReference type="InterPro" id="IPR036388">
    <property type="entry name" value="WH-like_DNA-bd_sf"/>
</dbReference>
<dbReference type="InterPro" id="IPR036390">
    <property type="entry name" value="WH_DNA-bd_sf"/>
</dbReference>
<dbReference type="InterPro" id="IPR000835">
    <property type="entry name" value="HTH_MarR-typ"/>
</dbReference>
<accession>A0A2U1CLW6</accession>
<comment type="caution">
    <text evidence="5">The sequence shown here is derived from an EMBL/GenBank/DDBJ whole genome shotgun (WGS) entry which is preliminary data.</text>
</comment>
<gene>
    <name evidence="5" type="ORF">C7440_1460</name>
</gene>
<dbReference type="InterPro" id="IPR052067">
    <property type="entry name" value="Metal_resp_HTH_trans_reg"/>
</dbReference>
<dbReference type="STRING" id="1231391.GCA_000308195_00232"/>
<dbReference type="SMART" id="SM00347">
    <property type="entry name" value="HTH_MARR"/>
    <property type="match status" value="1"/>
</dbReference>
<keyword evidence="1" id="KW-0805">Transcription regulation</keyword>
<evidence type="ECO:0000256" key="1">
    <source>
        <dbReference type="ARBA" id="ARBA00023015"/>
    </source>
</evidence>
<evidence type="ECO:0000259" key="4">
    <source>
        <dbReference type="PROSITE" id="PS50995"/>
    </source>
</evidence>
<dbReference type="Gene3D" id="1.10.10.10">
    <property type="entry name" value="Winged helix-like DNA-binding domain superfamily/Winged helix DNA-binding domain"/>
    <property type="match status" value="1"/>
</dbReference>
<proteinExistence type="predicted"/>
<dbReference type="GO" id="GO:0003700">
    <property type="term" value="F:DNA-binding transcription factor activity"/>
    <property type="evidence" value="ECO:0007669"/>
    <property type="project" value="InterPro"/>
</dbReference>
<evidence type="ECO:0000313" key="5">
    <source>
        <dbReference type="EMBL" id="PVY61974.1"/>
    </source>
</evidence>
<evidence type="ECO:0000256" key="2">
    <source>
        <dbReference type="ARBA" id="ARBA00023125"/>
    </source>
</evidence>
<evidence type="ECO:0000313" key="6">
    <source>
        <dbReference type="Proteomes" id="UP000246145"/>
    </source>
</evidence>
<dbReference type="PANTHER" id="PTHR35790:SF4">
    <property type="entry name" value="HTH-TYPE TRANSCRIPTIONAL REGULATOR PCHR"/>
    <property type="match status" value="1"/>
</dbReference>
<dbReference type="AlphaFoldDB" id="A0A2U1CLW6"/>